<accession>A0A1M5F315</accession>
<dbReference type="EMBL" id="FQUZ01000048">
    <property type="protein sequence ID" value="SHF85886.1"/>
    <property type="molecule type" value="Genomic_DNA"/>
</dbReference>
<evidence type="ECO:0000313" key="1">
    <source>
        <dbReference type="EMBL" id="SHF85886.1"/>
    </source>
</evidence>
<dbReference type="STRING" id="1122156.SAMN02745117_02728"/>
<proteinExistence type="predicted"/>
<organism evidence="1 2">
    <name type="scientific">Lampropedia hyalina DSM 16112</name>
    <dbReference type="NCBI Taxonomy" id="1122156"/>
    <lineage>
        <taxon>Bacteria</taxon>
        <taxon>Pseudomonadati</taxon>
        <taxon>Pseudomonadota</taxon>
        <taxon>Betaproteobacteria</taxon>
        <taxon>Burkholderiales</taxon>
        <taxon>Comamonadaceae</taxon>
        <taxon>Lampropedia</taxon>
    </lineage>
</organism>
<name>A0A1M5F315_9BURK</name>
<reference evidence="1 2" key="1">
    <citation type="submission" date="2016-11" db="EMBL/GenBank/DDBJ databases">
        <authorList>
            <person name="Jaros S."/>
            <person name="Januszkiewicz K."/>
            <person name="Wedrychowicz H."/>
        </authorList>
    </citation>
    <scope>NUCLEOTIDE SEQUENCE [LARGE SCALE GENOMIC DNA]</scope>
    <source>
        <strain evidence="1 2">DSM 16112</strain>
    </source>
</reference>
<dbReference type="RefSeq" id="WP_073357211.1">
    <property type="nucleotide sequence ID" value="NZ_FQUZ01000048.1"/>
</dbReference>
<evidence type="ECO:0000313" key="2">
    <source>
        <dbReference type="Proteomes" id="UP000184327"/>
    </source>
</evidence>
<protein>
    <submittedName>
        <fullName evidence="1">Uncharacterized protein</fullName>
    </submittedName>
</protein>
<dbReference type="Proteomes" id="UP000184327">
    <property type="component" value="Unassembled WGS sequence"/>
</dbReference>
<dbReference type="AlphaFoldDB" id="A0A1M5F315"/>
<keyword evidence="2" id="KW-1185">Reference proteome</keyword>
<sequence>MKRGYLKRITELEQLQSSQPSTATRLHEVFAKAGLPAPEPANGEDGRDYLKRVPTKSLAGLLATYGVMEP</sequence>
<gene>
    <name evidence="1" type="ORF">SAMN02745117_02728</name>
</gene>